<gene>
    <name evidence="3" type="ORF">BN946_scf184601.g3</name>
</gene>
<dbReference type="EMBL" id="CCBP010000066">
    <property type="protein sequence ID" value="CDO70050.1"/>
    <property type="molecule type" value="Genomic_DNA"/>
</dbReference>
<evidence type="ECO:0000313" key="3">
    <source>
        <dbReference type="EMBL" id="CDO70050.1"/>
    </source>
</evidence>
<dbReference type="AlphaFoldDB" id="A0A060S6Q5"/>
<feature type="transmembrane region" description="Helical" evidence="2">
    <location>
        <begin position="521"/>
        <end position="545"/>
    </location>
</feature>
<sequence length="547" mass="59279">MEEHEPSTSASTIRGLHHLDSTLLSDPVSPQVHEVEDAHMAGTYHRPYSPHSCAYQSEPGSPSGDSISSFPSVSSSFLFSSGPASPPLLHPHSEPESELGDSTSGLVIPSLTLPSLSRRPTPYGQTLGELRLLVLGPKSVDCSAIASQLVDDNEDVIEVGIWEEEPRASGGSRANRKAVLHASTHWVEHRDAHGLERIEPARNVKIVELKPYDMHSEVDTIVERILPVIHSPFHEVMDILSHDQPPSGTVAHILSSSSSPLYTALVLLVTPSLSPMEKSLIDALYPHIPVVVLPSPSPAPTATYGHSSDLSYRIFPPDASGFRPASLEALRKGLFRSPNTLATLRAEAASRFLRWREVERAVDRVQWGVSSSSTDRHLGAKAFQSNGSSVGETRGWWDKEAWEAQWEGNLSQEVALHTSYFHGMGSSPDARGAALDTPMPRDERQGGLLSPPCPSAAAFDPLHLPSLVVFSFSLLGALRTRVGRAFGLPGSKELHRTRTIEDSSRVQEQQARKEGRRSVGFTFRIGLALMGAFCAGVGIGLFAAARF</sequence>
<dbReference type="Proteomes" id="UP000029665">
    <property type="component" value="Unassembled WGS sequence"/>
</dbReference>
<dbReference type="OrthoDB" id="3350156at2759"/>
<name>A0A060S6Q5_PYCCI</name>
<comment type="caution">
    <text evidence="3">The sequence shown here is derived from an EMBL/GenBank/DDBJ whole genome shotgun (WGS) entry which is preliminary data.</text>
</comment>
<feature type="region of interest" description="Disordered" evidence="1">
    <location>
        <begin position="1"/>
        <end position="38"/>
    </location>
</feature>
<dbReference type="HOGENOM" id="CLU_020369_1_0_1"/>
<protein>
    <recommendedName>
        <fullName evidence="5">Septin-type G domain-containing protein</fullName>
    </recommendedName>
</protein>
<proteinExistence type="predicted"/>
<accession>A0A060S6Q5</accession>
<keyword evidence="2" id="KW-1133">Transmembrane helix</keyword>
<keyword evidence="4" id="KW-1185">Reference proteome</keyword>
<keyword evidence="2" id="KW-0812">Transmembrane</keyword>
<evidence type="ECO:0000256" key="2">
    <source>
        <dbReference type="SAM" id="Phobius"/>
    </source>
</evidence>
<keyword evidence="2" id="KW-0472">Membrane</keyword>
<evidence type="ECO:0000313" key="4">
    <source>
        <dbReference type="Proteomes" id="UP000029665"/>
    </source>
</evidence>
<organism evidence="3 4">
    <name type="scientific">Pycnoporus cinnabarinus</name>
    <name type="common">Cinnabar-red polypore</name>
    <name type="synonym">Trametes cinnabarina</name>
    <dbReference type="NCBI Taxonomy" id="5643"/>
    <lineage>
        <taxon>Eukaryota</taxon>
        <taxon>Fungi</taxon>
        <taxon>Dikarya</taxon>
        <taxon>Basidiomycota</taxon>
        <taxon>Agaricomycotina</taxon>
        <taxon>Agaricomycetes</taxon>
        <taxon>Polyporales</taxon>
        <taxon>Polyporaceae</taxon>
        <taxon>Trametes</taxon>
    </lineage>
</organism>
<feature type="region of interest" description="Disordered" evidence="1">
    <location>
        <begin position="83"/>
        <end position="105"/>
    </location>
</feature>
<feature type="region of interest" description="Disordered" evidence="1">
    <location>
        <begin position="428"/>
        <end position="449"/>
    </location>
</feature>
<evidence type="ECO:0000256" key="1">
    <source>
        <dbReference type="SAM" id="MobiDB-lite"/>
    </source>
</evidence>
<dbReference type="STRING" id="5643.A0A060S6Q5"/>
<dbReference type="OMA" id="WEAQWEG"/>
<reference evidence="3" key="1">
    <citation type="submission" date="2014-01" db="EMBL/GenBank/DDBJ databases">
        <title>The genome of the white-rot fungus Pycnoporus cinnabarinus: a basidiomycete model with a versatile arsenal for lignocellulosic biomass breakdown.</title>
        <authorList>
            <person name="Levasseur A."/>
            <person name="Lomascolo A."/>
            <person name="Ruiz-Duenas F.J."/>
            <person name="Uzan E."/>
            <person name="Piumi F."/>
            <person name="Kues U."/>
            <person name="Ram A.F.J."/>
            <person name="Murat C."/>
            <person name="Haon M."/>
            <person name="Benoit I."/>
            <person name="Arfi Y."/>
            <person name="Chevret D."/>
            <person name="Drula E."/>
            <person name="Kwon M.J."/>
            <person name="Gouret P."/>
            <person name="Lesage-Meessen L."/>
            <person name="Lombard V."/>
            <person name="Mariette J."/>
            <person name="Noirot C."/>
            <person name="Park J."/>
            <person name="Patyshakuliyeva A."/>
            <person name="Wieneger R.A.B."/>
            <person name="Wosten H.A.B."/>
            <person name="Martin F."/>
            <person name="Coutinho P.M."/>
            <person name="de Vries R."/>
            <person name="Martinez A.T."/>
            <person name="Klopp C."/>
            <person name="Pontarotti P."/>
            <person name="Henrissat B."/>
            <person name="Record E."/>
        </authorList>
    </citation>
    <scope>NUCLEOTIDE SEQUENCE [LARGE SCALE GENOMIC DNA]</scope>
    <source>
        <strain evidence="3">BRFM137</strain>
    </source>
</reference>
<evidence type="ECO:0008006" key="5">
    <source>
        <dbReference type="Google" id="ProtNLM"/>
    </source>
</evidence>